<dbReference type="RefSeq" id="XP_001338098.5">
    <property type="nucleotide sequence ID" value="XM_001338062.8"/>
</dbReference>
<accession>A0A8M1PUL9</accession>
<dbReference type="ZFIN" id="ZDB-GENE-030131-6091">
    <property type="gene designation" value="wu:fi34b01"/>
</dbReference>
<dbReference type="KEGG" id="dre:100004448"/>
<evidence type="ECO:0000313" key="2">
    <source>
        <dbReference type="Proteomes" id="UP000000437"/>
    </source>
</evidence>
<sequence length="598" mass="68085">MAYGKRQDKLFVILSFFLCIVLIQCRSLLPLSETLKGDDEESQIISEYVSDQKGYVESFNLEHLSDDVRYKLPVSDLREKSTIKGQLYSSSEAAWEAMSPQLRCGDDVMRLQLSGPEVAQVELCRGNGSPVLLTQLPPQCGYTTPTYGGLVYSTPYDGCGVDQQGGSNVMRMQWHGNSAVISCPIDSSPDMYSPEVSLTAPKETSPPPTLKPQSVGYPQAFLESFWPYNEPGYPYPGKVYSTDEEIVLTTTTNPDTTPMLTDKPQQLSDSQMFWSYFYPNYNYPGKTLPKPQPPPTQKPQISQMRWPYFYPNYGKPVLPEKPVPRPIQTPPVNPQSSGYPQGFWSFYYPKYQSPGRPQPTAKPVPASVSDSESVAQAPPLDPQLFWYRQGFWPFYFPQYQYPSGPKPTEKPDCVPTTTVAPVPPEKPQLPWYHQDFWKYYYPYYYGKPNPVNKPVSSVAQTPIQYPQLPVYPQIDWSYYYNRGKPKTPVSASIPDTPAVPQPPPYKPQPQYPQMFWQYYPNFFQEFYPQYPIEPPQAPTEPPPTTTPPPCTTVVVKCEPPEILAPNYPPQYNVQQRPMLYEKDPFSLHFVDLAETDAD</sequence>
<keyword evidence="2" id="KW-1185">Reference proteome</keyword>
<evidence type="ECO:0000313" key="4">
    <source>
        <dbReference type="ZFIN" id="ZDB-GENE-030131-6091"/>
    </source>
</evidence>
<proteinExistence type="predicted"/>
<dbReference type="AGR" id="ZFIN:ZDB-GENE-030131-6091"/>
<dbReference type="Proteomes" id="UP000000437">
    <property type="component" value="Chromosome 2"/>
</dbReference>
<reference evidence="3" key="1">
    <citation type="submission" date="2025-08" db="UniProtKB">
        <authorList>
            <consortium name="RefSeq"/>
        </authorList>
    </citation>
    <scope>IDENTIFICATION</scope>
    <source>
        <strain evidence="3">Tuebingen</strain>
        <tissue evidence="3">Fibroblasts and whole tissue</tissue>
    </source>
</reference>
<feature type="region of interest" description="Disordered" evidence="1">
    <location>
        <begin position="354"/>
        <end position="375"/>
    </location>
</feature>
<feature type="region of interest" description="Disordered" evidence="1">
    <location>
        <begin position="194"/>
        <end position="213"/>
    </location>
</feature>
<protein>
    <submittedName>
        <fullName evidence="3">Uncharacterized protein wu:fi34b01</fullName>
    </submittedName>
</protein>
<name>A0A8M1PUL9_DANRE</name>
<evidence type="ECO:0000313" key="3">
    <source>
        <dbReference type="RefSeq" id="XP_001338098.5"/>
    </source>
</evidence>
<dbReference type="AlphaFoldDB" id="A0A8M1PUL9"/>
<gene>
    <name evidence="3 4" type="ORF">wu:fi34b01</name>
</gene>
<dbReference type="GeneID" id="100004448"/>
<organism evidence="2 3">
    <name type="scientific">Danio rerio</name>
    <name type="common">Zebrafish</name>
    <name type="synonym">Brachydanio rerio</name>
    <dbReference type="NCBI Taxonomy" id="7955"/>
    <lineage>
        <taxon>Eukaryota</taxon>
        <taxon>Metazoa</taxon>
        <taxon>Chordata</taxon>
        <taxon>Craniata</taxon>
        <taxon>Vertebrata</taxon>
        <taxon>Euteleostomi</taxon>
        <taxon>Actinopterygii</taxon>
        <taxon>Neopterygii</taxon>
        <taxon>Teleostei</taxon>
        <taxon>Ostariophysi</taxon>
        <taxon>Cypriniformes</taxon>
        <taxon>Danionidae</taxon>
        <taxon>Danioninae</taxon>
        <taxon>Danio</taxon>
    </lineage>
</organism>
<dbReference type="OrthoDB" id="8446208at2759"/>
<evidence type="ECO:0000256" key="1">
    <source>
        <dbReference type="SAM" id="MobiDB-lite"/>
    </source>
</evidence>